<sequence>MIPTIAAGHIIYAMSPQNPPVLRVADGGRVCFETCDCFTDQIQQSGDTFEQLDWYRINPSTSRFTSKAPSRATPCACISTASSWTSARCWRPCPARV</sequence>
<name>G9ZE78_9GAMM</name>
<reference evidence="1 2" key="1">
    <citation type="submission" date="2011-08" db="EMBL/GenBank/DDBJ databases">
        <authorList>
            <person name="Weinstock G."/>
            <person name="Sodergren E."/>
            <person name="Clifton S."/>
            <person name="Fulton L."/>
            <person name="Fulton B."/>
            <person name="Courtney L."/>
            <person name="Fronick C."/>
            <person name="Harrison M."/>
            <person name="Strong C."/>
            <person name="Farmer C."/>
            <person name="Delahaunty K."/>
            <person name="Markovic C."/>
            <person name="Hall O."/>
            <person name="Minx P."/>
            <person name="Tomlinson C."/>
            <person name="Mitreva M."/>
            <person name="Hou S."/>
            <person name="Chen J."/>
            <person name="Wollam A."/>
            <person name="Pepin K.H."/>
            <person name="Johnson M."/>
            <person name="Bhonagiri V."/>
            <person name="Zhang X."/>
            <person name="Suruliraj S."/>
            <person name="Warren W."/>
            <person name="Chinwalla A."/>
            <person name="Mardis E.R."/>
            <person name="Wilson R.K."/>
        </authorList>
    </citation>
    <scope>NUCLEOTIDE SEQUENCE [LARGE SCALE GENOMIC DNA]</scope>
    <source>
        <strain evidence="1 2">F0432</strain>
    </source>
</reference>
<accession>G9ZE78</accession>
<dbReference type="Proteomes" id="UP000004750">
    <property type="component" value="Unassembled WGS sequence"/>
</dbReference>
<dbReference type="HOGENOM" id="CLU_2341610_0_0_6"/>
<comment type="caution">
    <text evidence="1">The sequence shown here is derived from an EMBL/GenBank/DDBJ whole genome shotgun (WGS) entry which is preliminary data.</text>
</comment>
<evidence type="ECO:0000313" key="1">
    <source>
        <dbReference type="EMBL" id="EHM54951.1"/>
    </source>
</evidence>
<protein>
    <submittedName>
        <fullName evidence="1">Uncharacterized protein</fullName>
    </submittedName>
</protein>
<proteinExistence type="predicted"/>
<dbReference type="STRING" id="797473.HMPREF9080_01062"/>
<gene>
    <name evidence="1" type="ORF">HMPREF9080_01062</name>
</gene>
<dbReference type="EMBL" id="AGCM01000054">
    <property type="protein sequence ID" value="EHM54951.1"/>
    <property type="molecule type" value="Genomic_DNA"/>
</dbReference>
<dbReference type="Gene3D" id="2.60.120.580">
    <property type="entry name" value="Acetamidase/Formamidase-like domains"/>
    <property type="match status" value="1"/>
</dbReference>
<dbReference type="SUPFAM" id="SSF141130">
    <property type="entry name" value="Acetamidase/Formamidase-like"/>
    <property type="match status" value="1"/>
</dbReference>
<evidence type="ECO:0000313" key="2">
    <source>
        <dbReference type="Proteomes" id="UP000004750"/>
    </source>
</evidence>
<dbReference type="AlphaFoldDB" id="G9ZE78"/>
<organism evidence="1 2">
    <name type="scientific">Cardiobacterium valvarum F0432</name>
    <dbReference type="NCBI Taxonomy" id="797473"/>
    <lineage>
        <taxon>Bacteria</taxon>
        <taxon>Pseudomonadati</taxon>
        <taxon>Pseudomonadota</taxon>
        <taxon>Gammaproteobacteria</taxon>
        <taxon>Cardiobacteriales</taxon>
        <taxon>Cardiobacteriaceae</taxon>
        <taxon>Cardiobacterium</taxon>
    </lineage>
</organism>